<dbReference type="Pfam" id="PF07687">
    <property type="entry name" value="M20_dimer"/>
    <property type="match status" value="1"/>
</dbReference>
<feature type="domain" description="Peptidase M20 dimerisation" evidence="4">
    <location>
        <begin position="186"/>
        <end position="279"/>
    </location>
</feature>
<dbReference type="InterPro" id="IPR011650">
    <property type="entry name" value="Peptidase_M20_dimer"/>
</dbReference>
<keyword evidence="2" id="KW-0378">Hydrolase</keyword>
<evidence type="ECO:0000313" key="5">
    <source>
        <dbReference type="EMBL" id="MYD90656.1"/>
    </source>
</evidence>
<evidence type="ECO:0000256" key="2">
    <source>
        <dbReference type="ARBA" id="ARBA00022801"/>
    </source>
</evidence>
<dbReference type="Pfam" id="PF01546">
    <property type="entry name" value="Peptidase_M20"/>
    <property type="match status" value="1"/>
</dbReference>
<dbReference type="EMBL" id="VXPY01000071">
    <property type="protein sequence ID" value="MYD90656.1"/>
    <property type="molecule type" value="Genomic_DNA"/>
</dbReference>
<dbReference type="PANTHER" id="PTHR43808:SF9">
    <property type="entry name" value="BLL0789 PROTEIN"/>
    <property type="match status" value="1"/>
</dbReference>
<organism evidence="5">
    <name type="scientific">Caldilineaceae bacterium SB0662_bin_9</name>
    <dbReference type="NCBI Taxonomy" id="2605258"/>
    <lineage>
        <taxon>Bacteria</taxon>
        <taxon>Bacillati</taxon>
        <taxon>Chloroflexota</taxon>
        <taxon>Caldilineae</taxon>
        <taxon>Caldilineales</taxon>
        <taxon>Caldilineaceae</taxon>
    </lineage>
</organism>
<dbReference type="Gene3D" id="3.30.70.360">
    <property type="match status" value="1"/>
</dbReference>
<comment type="caution">
    <text evidence="5">The sequence shown here is derived from an EMBL/GenBank/DDBJ whole genome shotgun (WGS) entry which is preliminary data.</text>
</comment>
<sequence>MEHSEALHRYFSHAKPAMLESIRTLVEMESPSTDIHRLDRCADHLRSVFAPVVDRAPIIPVRDGGNHLRCELQAKREILPPILVLTHFDTVWPVGTLERMPFRETPNGRAYGPGIFDMKSSLAMMEHIFGAFRELDIDPGRNVVLLATADEEIGSATSRQLIEDEARQVNCVLVLEAPLPGGVLKTARKGSRHIDVHIKGIPAHAGIEIEKGVSAIEEAAHQILAIQAMTDLETGLTVNAGVHQGGTRANVVAPHADIQIDVRAWRDADLRDAENQLRNLRPRLQGTSIDVVSARSRPPLEETATKDVFAKARTIAASLDMELVAGRTGGGSDGNLTGALGVPTLDGLGVPGAGAHADHEHIETDQLVSRTWLLSELILGLAVGD</sequence>
<dbReference type="AlphaFoldDB" id="A0A6B1DUI6"/>
<protein>
    <submittedName>
        <fullName evidence="5">M20 family metallopeptidase</fullName>
    </submittedName>
</protein>
<dbReference type="GO" id="GO:0016787">
    <property type="term" value="F:hydrolase activity"/>
    <property type="evidence" value="ECO:0007669"/>
    <property type="project" value="UniProtKB-KW"/>
</dbReference>
<proteinExistence type="predicted"/>
<dbReference type="PANTHER" id="PTHR43808">
    <property type="entry name" value="ACETYLORNITHINE DEACETYLASE"/>
    <property type="match status" value="1"/>
</dbReference>
<evidence type="ECO:0000259" key="4">
    <source>
        <dbReference type="Pfam" id="PF07687"/>
    </source>
</evidence>
<feature type="active site" description="Proton acceptor" evidence="3">
    <location>
        <position position="151"/>
    </location>
</feature>
<dbReference type="InterPro" id="IPR050072">
    <property type="entry name" value="Peptidase_M20A"/>
</dbReference>
<reference evidence="5" key="1">
    <citation type="submission" date="2019-09" db="EMBL/GenBank/DDBJ databases">
        <title>Characterisation of the sponge microbiome using genome-centric metagenomics.</title>
        <authorList>
            <person name="Engelberts J.P."/>
            <person name="Robbins S.J."/>
            <person name="De Goeij J.M."/>
            <person name="Aranda M."/>
            <person name="Bell S.C."/>
            <person name="Webster N.S."/>
        </authorList>
    </citation>
    <scope>NUCLEOTIDE SEQUENCE</scope>
    <source>
        <strain evidence="5">SB0662_bin_9</strain>
    </source>
</reference>
<dbReference type="PIRSF" id="PIRSF037238">
    <property type="entry name" value="Carboxypeptidase_G2"/>
    <property type="match status" value="1"/>
</dbReference>
<dbReference type="InterPro" id="IPR036264">
    <property type="entry name" value="Bact_exopeptidase_dim_dom"/>
</dbReference>
<dbReference type="GO" id="GO:0046872">
    <property type="term" value="F:metal ion binding"/>
    <property type="evidence" value="ECO:0007669"/>
    <property type="project" value="UniProtKB-KW"/>
</dbReference>
<name>A0A6B1DUI6_9CHLR</name>
<gene>
    <name evidence="5" type="ORF">F4Y08_10035</name>
</gene>
<evidence type="ECO:0000256" key="3">
    <source>
        <dbReference type="PIRSR" id="PIRSR037238-1"/>
    </source>
</evidence>
<dbReference type="Gene3D" id="3.40.630.10">
    <property type="entry name" value="Zn peptidases"/>
    <property type="match status" value="1"/>
</dbReference>
<keyword evidence="1" id="KW-0479">Metal-binding</keyword>
<dbReference type="InterPro" id="IPR002933">
    <property type="entry name" value="Peptidase_M20"/>
</dbReference>
<dbReference type="SUPFAM" id="SSF53187">
    <property type="entry name" value="Zn-dependent exopeptidases"/>
    <property type="match status" value="1"/>
</dbReference>
<accession>A0A6B1DUI6</accession>
<evidence type="ECO:0000256" key="1">
    <source>
        <dbReference type="ARBA" id="ARBA00022723"/>
    </source>
</evidence>
<feature type="active site" evidence="3">
    <location>
        <position position="89"/>
    </location>
</feature>
<dbReference type="CDD" id="cd03885">
    <property type="entry name" value="M20_CPDG2"/>
    <property type="match status" value="1"/>
</dbReference>
<dbReference type="SUPFAM" id="SSF55031">
    <property type="entry name" value="Bacterial exopeptidase dimerisation domain"/>
    <property type="match status" value="1"/>
</dbReference>
<dbReference type="InterPro" id="IPR017150">
    <property type="entry name" value="Pept_M20_glutamate_carboxypep"/>
</dbReference>